<evidence type="ECO:0000313" key="2">
    <source>
        <dbReference type="Proteomes" id="UP000501240"/>
    </source>
</evidence>
<dbReference type="AlphaFoldDB" id="A0A7D3VNY6"/>
<reference evidence="1 2" key="1">
    <citation type="submission" date="2020-05" db="EMBL/GenBank/DDBJ databases">
        <title>Actinomadura verrucosospora NRRL-B18236 (PFL_A860) Genome sequencing and assembly.</title>
        <authorList>
            <person name="Samborskyy M."/>
        </authorList>
    </citation>
    <scope>NUCLEOTIDE SEQUENCE [LARGE SCALE GENOMIC DNA]</scope>
    <source>
        <strain evidence="1 2">NRRL:B18236</strain>
    </source>
</reference>
<keyword evidence="2" id="KW-1185">Reference proteome</keyword>
<organism evidence="1 2">
    <name type="scientific">Actinomadura verrucosospora</name>
    <dbReference type="NCBI Taxonomy" id="46165"/>
    <lineage>
        <taxon>Bacteria</taxon>
        <taxon>Bacillati</taxon>
        <taxon>Actinomycetota</taxon>
        <taxon>Actinomycetes</taxon>
        <taxon>Streptosporangiales</taxon>
        <taxon>Thermomonosporaceae</taxon>
        <taxon>Actinomadura</taxon>
    </lineage>
</organism>
<dbReference type="Proteomes" id="UP000501240">
    <property type="component" value="Chromosome"/>
</dbReference>
<proteinExistence type="predicted"/>
<dbReference type="EMBL" id="CP053892">
    <property type="protein sequence ID" value="QKG19075.1"/>
    <property type="molecule type" value="Genomic_DNA"/>
</dbReference>
<accession>A0A7D3VNY6</accession>
<evidence type="ECO:0000313" key="1">
    <source>
        <dbReference type="EMBL" id="QKG19075.1"/>
    </source>
</evidence>
<protein>
    <submittedName>
        <fullName evidence="1">Uncharacterized protein</fullName>
    </submittedName>
</protein>
<sequence length="146" mass="16938">MHIGEAVIRGIPRSMINPAAPEEVRQLVEEFKIFETHPVGGTGTYSALRLTRNQDSPEIWYFDIRQGPTRLRIGYGDYLDVMLRTRGLYHWQYLFAEPDPDNYGMCASLPYLRDGLDFLAHEFPDDDLSDLRARLEERMRITGEES</sequence>
<name>A0A7D3VNY6_ACTVE</name>
<gene>
    <name evidence="1" type="ORF">ACTIVE_0711</name>
</gene>